<dbReference type="InterPro" id="IPR029061">
    <property type="entry name" value="THDP-binding"/>
</dbReference>
<evidence type="ECO:0000256" key="1">
    <source>
        <dbReference type="ARBA" id="ARBA00001964"/>
    </source>
</evidence>
<keyword evidence="8" id="KW-1185">Reference proteome</keyword>
<dbReference type="InterPro" id="IPR033248">
    <property type="entry name" value="Transketolase_C"/>
</dbReference>
<proteinExistence type="predicted"/>
<keyword evidence="3" id="KW-0560">Oxidoreductase</keyword>
<comment type="caution">
    <text evidence="7">The sequence shown here is derived from an EMBL/GenBank/DDBJ whole genome shotgun (WGS) entry which is preliminary data.</text>
</comment>
<name>A0A7K3LZ36_9ACTN</name>
<dbReference type="InterPro" id="IPR005475">
    <property type="entry name" value="Transketolase-like_Pyr-bd"/>
</dbReference>
<evidence type="ECO:0000259" key="6">
    <source>
        <dbReference type="SMART" id="SM00861"/>
    </source>
</evidence>
<dbReference type="GO" id="GO:0009083">
    <property type="term" value="P:branched-chain amino acid catabolic process"/>
    <property type="evidence" value="ECO:0007669"/>
    <property type="project" value="TreeGrafter"/>
</dbReference>
<protein>
    <submittedName>
        <fullName evidence="7">MFS transporter</fullName>
    </submittedName>
</protein>
<keyword evidence="2" id="KW-0816">Tricarboxylic acid cycle</keyword>
<feature type="domain" description="Transketolase-like pyrimidine-binding" evidence="6">
    <location>
        <begin position="385"/>
        <end position="566"/>
    </location>
</feature>
<reference evidence="7 8" key="1">
    <citation type="submission" date="2019-11" db="EMBL/GenBank/DDBJ databases">
        <authorList>
            <person name="Li X.-J."/>
            <person name="Feng X.-M."/>
        </authorList>
    </citation>
    <scope>NUCLEOTIDE SEQUENCE [LARGE SCALE GENOMIC DNA]</scope>
    <source>
        <strain evidence="7 8">XMNu-373</strain>
    </source>
</reference>
<evidence type="ECO:0000256" key="3">
    <source>
        <dbReference type="ARBA" id="ARBA00023002"/>
    </source>
</evidence>
<dbReference type="GO" id="GO:0006099">
    <property type="term" value="P:tricarboxylic acid cycle"/>
    <property type="evidence" value="ECO:0007669"/>
    <property type="project" value="UniProtKB-KW"/>
</dbReference>
<dbReference type="Gene3D" id="3.40.50.970">
    <property type="match status" value="2"/>
</dbReference>
<dbReference type="SUPFAM" id="SSF52518">
    <property type="entry name" value="Thiamin diphosphate-binding fold (THDP-binding)"/>
    <property type="match status" value="2"/>
</dbReference>
<dbReference type="GO" id="GO:0004591">
    <property type="term" value="F:oxoglutarate dehydrogenase (succinyl-transferring) activity"/>
    <property type="evidence" value="ECO:0007669"/>
    <property type="project" value="UniProtKB-EC"/>
</dbReference>
<dbReference type="EMBL" id="WLZY01000001">
    <property type="protein sequence ID" value="NDL56077.1"/>
    <property type="molecule type" value="Genomic_DNA"/>
</dbReference>
<dbReference type="Pfam" id="PF00676">
    <property type="entry name" value="E1_dh"/>
    <property type="match status" value="1"/>
</dbReference>
<keyword evidence="4" id="KW-0786">Thiamine pyrophosphate</keyword>
<dbReference type="SUPFAM" id="SSF52922">
    <property type="entry name" value="TK C-terminal domain-like"/>
    <property type="match status" value="1"/>
</dbReference>
<dbReference type="GO" id="GO:0000287">
    <property type="term" value="F:magnesium ion binding"/>
    <property type="evidence" value="ECO:0007669"/>
    <property type="project" value="UniProtKB-ARBA"/>
</dbReference>
<dbReference type="InterPro" id="IPR009014">
    <property type="entry name" value="Transketo_C/PFOR_II"/>
</dbReference>
<dbReference type="RefSeq" id="WP_162448712.1">
    <property type="nucleotide sequence ID" value="NZ_WLZY01000001.1"/>
</dbReference>
<dbReference type="Pfam" id="PF02779">
    <property type="entry name" value="Transket_pyr"/>
    <property type="match status" value="1"/>
</dbReference>
<dbReference type="SMART" id="SM00861">
    <property type="entry name" value="Transket_pyr"/>
    <property type="match status" value="1"/>
</dbReference>
<evidence type="ECO:0000313" key="7">
    <source>
        <dbReference type="EMBL" id="NDL56077.1"/>
    </source>
</evidence>
<dbReference type="Gene3D" id="3.40.50.920">
    <property type="match status" value="1"/>
</dbReference>
<dbReference type="GO" id="GO:0007584">
    <property type="term" value="P:response to nutrient"/>
    <property type="evidence" value="ECO:0007669"/>
    <property type="project" value="TreeGrafter"/>
</dbReference>
<dbReference type="InterPro" id="IPR001017">
    <property type="entry name" value="DH_E1"/>
</dbReference>
<dbReference type="Proteomes" id="UP000460435">
    <property type="component" value="Unassembled WGS sequence"/>
</dbReference>
<accession>A0A7K3LZ36</accession>
<comment type="cofactor">
    <cofactor evidence="1">
        <name>thiamine diphosphate</name>
        <dbReference type="ChEBI" id="CHEBI:58937"/>
    </cofactor>
</comment>
<dbReference type="PANTHER" id="PTHR42980:SF1">
    <property type="entry name" value="2-OXOISOVALERATE DEHYDROGENASE SUBUNIT BETA, MITOCHONDRIAL"/>
    <property type="match status" value="1"/>
</dbReference>
<gene>
    <name evidence="7" type="ORF">F7O44_03210</name>
</gene>
<comment type="catalytic activity">
    <reaction evidence="5">
        <text>N(6)-[(R)-lipoyl]-L-lysyl-[protein] + 2-oxoglutarate + H(+) = N(6)-[(R)-S(8)-succinyldihydrolipoyl]-L-lysyl-[protein] + CO2</text>
        <dbReference type="Rhea" id="RHEA:12188"/>
        <dbReference type="Rhea" id="RHEA-COMP:10474"/>
        <dbReference type="Rhea" id="RHEA-COMP:20092"/>
        <dbReference type="ChEBI" id="CHEBI:15378"/>
        <dbReference type="ChEBI" id="CHEBI:16526"/>
        <dbReference type="ChEBI" id="CHEBI:16810"/>
        <dbReference type="ChEBI" id="CHEBI:83099"/>
        <dbReference type="ChEBI" id="CHEBI:83120"/>
        <dbReference type="EC" id="1.2.4.2"/>
    </reaction>
</comment>
<evidence type="ECO:0000256" key="2">
    <source>
        <dbReference type="ARBA" id="ARBA00022532"/>
    </source>
</evidence>
<sequence length="719" mass="75725">MATTPEAALIDAIGRLSVTSPPVEADRDVLWRVFDAQVTSRHLDAVARELQSAGRAYYTIGSSGHESNAAVADALRPTDPALLHYRSGAFYVARAAKVSGSTPVRDILQGLMCSADEPIAGGRHKVFGHASLSIIPQTSTIASHLPRAVGLAMSLHRAKRLGTSRAADGADPAWPADSVVVCSFGDASANHSTAAGAINAAVNTAYRGLPMPLLLVCEDNGLGISVPTPEGWIRSAYGSRPGLEYFTADGADTVGVLDTVQAAAAYVRSRQRPAFLHLRTVRFGGHAGSDAEISYRTHSEIAAGYARDPILGTARALTQSGGATPEELVERYRGIRAGIDAVVAELGDVRPLESAAQVMAPLAPRHPERVAAAAAAITVSPTKPATLAEAINQTLADALGHDRRVVVFGEDVGRKGGVYGVTRGLQRHFGAARVFDTLLDEQSILGLGLGAGLAGLLPVPEIQYLAYLHNAEDQLRGEAATLSFFSQAQYRNPMVVRIAGLAYQRGFGGHFHNDNAAAVLRDIPGLVVACPSRADDAASMFRTCLAAADVDGTVSAFLEPIALYHTRDLHTDGDGRWLAEDTGDHVPIGRARVHGSGHDLTIVTFGNGVPMSLRVAERLAAQGVHVRVLDLRWLAPLPVTDLLREAHATGRVLVADETRHSGGVGEGVLSALVESGFTGRLARVASRDSFVPLGPAARHVLLSEEDIETAALKLAVKEM</sequence>
<evidence type="ECO:0000256" key="4">
    <source>
        <dbReference type="ARBA" id="ARBA00023052"/>
    </source>
</evidence>
<organism evidence="7 8">
    <name type="scientific">Phytoactinopolyspora mesophila</name>
    <dbReference type="NCBI Taxonomy" id="2650750"/>
    <lineage>
        <taxon>Bacteria</taxon>
        <taxon>Bacillati</taxon>
        <taxon>Actinomycetota</taxon>
        <taxon>Actinomycetes</taxon>
        <taxon>Jiangellales</taxon>
        <taxon>Jiangellaceae</taxon>
        <taxon>Phytoactinopolyspora</taxon>
    </lineage>
</organism>
<dbReference type="AlphaFoldDB" id="A0A7K3LZ36"/>
<evidence type="ECO:0000313" key="8">
    <source>
        <dbReference type="Proteomes" id="UP000460435"/>
    </source>
</evidence>
<dbReference type="PANTHER" id="PTHR42980">
    <property type="entry name" value="2-OXOISOVALERATE DEHYDROGENASE SUBUNIT BETA-RELATED"/>
    <property type="match status" value="1"/>
</dbReference>
<dbReference type="Pfam" id="PF02780">
    <property type="entry name" value="Transketolase_C"/>
    <property type="match status" value="1"/>
</dbReference>
<evidence type="ECO:0000256" key="5">
    <source>
        <dbReference type="ARBA" id="ARBA00051911"/>
    </source>
</evidence>